<dbReference type="Gene3D" id="3.40.50.1220">
    <property type="entry name" value="TPP-binding domain"/>
    <property type="match status" value="2"/>
</dbReference>
<dbReference type="Pfam" id="PF02146">
    <property type="entry name" value="SIR2"/>
    <property type="match status" value="2"/>
</dbReference>
<dbReference type="Proteomes" id="UP000321518">
    <property type="component" value="Unassembled WGS sequence"/>
</dbReference>
<protein>
    <submittedName>
        <fullName evidence="7">NAD-dependent deacetylase sirtuin 4</fullName>
    </submittedName>
</protein>
<comment type="caution">
    <text evidence="7">The sequence shown here is derived from an EMBL/GenBank/DDBJ whole genome shotgun (WGS) entry which is preliminary data.</text>
</comment>
<comment type="similarity">
    <text evidence="2">Belongs to the sirtuin family. Class I subfamily.</text>
</comment>
<dbReference type="GO" id="GO:0005739">
    <property type="term" value="C:mitochondrion"/>
    <property type="evidence" value="ECO:0007669"/>
    <property type="project" value="UniProtKB-SubCell"/>
</dbReference>
<dbReference type="InterPro" id="IPR029035">
    <property type="entry name" value="DHS-like_NAD/FAD-binding_dom"/>
</dbReference>
<dbReference type="PANTHER" id="PTHR11085:SF10">
    <property type="entry name" value="NAD-DEPENDENT PROTEIN DEACYLASE SIRTUIN-5, MITOCHONDRIAL-RELATED"/>
    <property type="match status" value="1"/>
</dbReference>
<dbReference type="SUPFAM" id="SSF52467">
    <property type="entry name" value="DHS-like NAD/FAD-binding domain"/>
    <property type="match status" value="1"/>
</dbReference>
<keyword evidence="4" id="KW-0520">NAD</keyword>
<keyword evidence="3" id="KW-0808">Transferase</keyword>
<dbReference type="GO" id="GO:0046872">
    <property type="term" value="F:metal ion binding"/>
    <property type="evidence" value="ECO:0007669"/>
    <property type="project" value="UniProtKB-KW"/>
</dbReference>
<evidence type="ECO:0000259" key="6">
    <source>
        <dbReference type="PROSITE" id="PS50305"/>
    </source>
</evidence>
<sequence>MKPSLRISGEIRVPGLIEGRHPPAPYMSLADSVQLLVDFLRKGKGKTTLLTGAGISVDSGIRAYRGPGGTYTIRKHRPIFYGEFIQDEAMRQRYWARSFLGYPPVRRAESNPTHYAMAALQKMGFLSSLITQNVDGLHHRAYSGDLSLYLSPPSVKPAEARDAPLPPLDPAILELHGTLRHAHCLACHTPVGRDAFQDRLSELNPAWHEFQKEVESGKREEKLNPDGDIELGPGVRYEDFKVPACDQCGGPMKPYALPLFRSLFGTLMLIALARRVIFFGESLEPLTRRHSEHFVSSASQLLVAGSSLATFSAYRLVRQMKEQGGSVGLVNVGESRADPIVDWRVGWEGGAGDVFPAAVRELLKDEKRSDVKAEVERMLAAGKVRKVPPGPAAS</sequence>
<comment type="subcellular location">
    <subcellularLocation>
        <location evidence="1">Mitochondrion</location>
    </subcellularLocation>
</comment>
<feature type="binding site" evidence="5">
    <location>
        <position position="245"/>
    </location>
    <ligand>
        <name>Zn(2+)</name>
        <dbReference type="ChEBI" id="CHEBI:29105"/>
    </ligand>
</feature>
<dbReference type="InterPro" id="IPR003000">
    <property type="entry name" value="Sirtuin"/>
</dbReference>
<dbReference type="PROSITE" id="PS50305">
    <property type="entry name" value="SIRTUIN"/>
    <property type="match status" value="1"/>
</dbReference>
<evidence type="ECO:0000313" key="8">
    <source>
        <dbReference type="Proteomes" id="UP000321518"/>
    </source>
</evidence>
<dbReference type="GO" id="GO:0070403">
    <property type="term" value="F:NAD+ binding"/>
    <property type="evidence" value="ECO:0007669"/>
    <property type="project" value="InterPro"/>
</dbReference>
<dbReference type="AlphaFoldDB" id="A0A511KCV0"/>
<dbReference type="GO" id="GO:0017136">
    <property type="term" value="F:histone deacetylase activity, NAD-dependent"/>
    <property type="evidence" value="ECO:0007669"/>
    <property type="project" value="TreeGrafter"/>
</dbReference>
<evidence type="ECO:0000256" key="5">
    <source>
        <dbReference type="PROSITE-ProRule" id="PRU00236"/>
    </source>
</evidence>
<feature type="binding site" evidence="5">
    <location>
        <position position="187"/>
    </location>
    <ligand>
        <name>Zn(2+)</name>
        <dbReference type="ChEBI" id="CHEBI:29105"/>
    </ligand>
</feature>
<evidence type="ECO:0000313" key="7">
    <source>
        <dbReference type="EMBL" id="GEM07776.1"/>
    </source>
</evidence>
<dbReference type="InterPro" id="IPR050134">
    <property type="entry name" value="NAD-dep_sirtuin_deacylases"/>
</dbReference>
<evidence type="ECO:0000256" key="1">
    <source>
        <dbReference type="ARBA" id="ARBA00004173"/>
    </source>
</evidence>
<gene>
    <name evidence="7" type="ORF">Rt10032_c04g1793</name>
</gene>
<reference evidence="7 8" key="1">
    <citation type="submission" date="2019-07" db="EMBL/GenBank/DDBJ databases">
        <title>Rhodotorula toruloides NBRC10032 genome sequencing.</title>
        <authorList>
            <person name="Shida Y."/>
            <person name="Takaku H."/>
            <person name="Ogasawara W."/>
            <person name="Mori K."/>
        </authorList>
    </citation>
    <scope>NUCLEOTIDE SEQUENCE [LARGE SCALE GENOMIC DNA]</scope>
    <source>
        <strain evidence="7 8">NBRC10032</strain>
    </source>
</reference>
<evidence type="ECO:0000256" key="4">
    <source>
        <dbReference type="ARBA" id="ARBA00023027"/>
    </source>
</evidence>
<keyword evidence="5" id="KW-0862">Zinc</keyword>
<dbReference type="PANTHER" id="PTHR11085">
    <property type="entry name" value="NAD-DEPENDENT PROTEIN DEACYLASE SIRTUIN-5, MITOCHONDRIAL-RELATED"/>
    <property type="match status" value="1"/>
</dbReference>
<dbReference type="InterPro" id="IPR026590">
    <property type="entry name" value="Ssirtuin_cat_dom"/>
</dbReference>
<accession>A0A511KCV0</accession>
<feature type="domain" description="Deacetylase sirtuin-type" evidence="6">
    <location>
        <begin position="26"/>
        <end position="365"/>
    </location>
</feature>
<name>A0A511KCV0_RHOTO</name>
<organism evidence="7 8">
    <name type="scientific">Rhodotorula toruloides</name>
    <name type="common">Yeast</name>
    <name type="synonym">Rhodosporidium toruloides</name>
    <dbReference type="NCBI Taxonomy" id="5286"/>
    <lineage>
        <taxon>Eukaryota</taxon>
        <taxon>Fungi</taxon>
        <taxon>Dikarya</taxon>
        <taxon>Basidiomycota</taxon>
        <taxon>Pucciniomycotina</taxon>
        <taxon>Microbotryomycetes</taxon>
        <taxon>Sporidiobolales</taxon>
        <taxon>Sporidiobolaceae</taxon>
        <taxon>Rhodotorula</taxon>
    </lineage>
</organism>
<evidence type="ECO:0000256" key="3">
    <source>
        <dbReference type="ARBA" id="ARBA00022679"/>
    </source>
</evidence>
<feature type="binding site" evidence="5">
    <location>
        <position position="184"/>
    </location>
    <ligand>
        <name>Zn(2+)</name>
        <dbReference type="ChEBI" id="CHEBI:29105"/>
    </ligand>
</feature>
<feature type="binding site" evidence="5">
    <location>
        <position position="248"/>
    </location>
    <ligand>
        <name>Zn(2+)</name>
        <dbReference type="ChEBI" id="CHEBI:29105"/>
    </ligand>
</feature>
<proteinExistence type="inferred from homology"/>
<feature type="active site" description="Proton acceptor" evidence="5">
    <location>
        <position position="176"/>
    </location>
</feature>
<keyword evidence="5" id="KW-0479">Metal-binding</keyword>
<evidence type="ECO:0000256" key="2">
    <source>
        <dbReference type="ARBA" id="ARBA00006924"/>
    </source>
</evidence>
<dbReference type="OrthoDB" id="424302at2759"/>
<dbReference type="EMBL" id="BJWK01000004">
    <property type="protein sequence ID" value="GEM07776.1"/>
    <property type="molecule type" value="Genomic_DNA"/>
</dbReference>